<dbReference type="OrthoDB" id="5383526at2759"/>
<dbReference type="EMBL" id="GL876977">
    <property type="protein sequence ID" value="KLU91449.1"/>
    <property type="molecule type" value="Genomic_DNA"/>
</dbReference>
<reference evidence="2" key="3">
    <citation type="submission" date="2011-03" db="EMBL/GenBank/DDBJ databases">
        <title>Annotation of Magnaporthe poae ATCC 64411.</title>
        <authorList>
            <person name="Ma L.-J."/>
            <person name="Dead R."/>
            <person name="Young S.K."/>
            <person name="Zeng Q."/>
            <person name="Gargeya S."/>
            <person name="Fitzgerald M."/>
            <person name="Haas B."/>
            <person name="Abouelleil A."/>
            <person name="Alvarado L."/>
            <person name="Arachchi H.M."/>
            <person name="Berlin A."/>
            <person name="Brown A."/>
            <person name="Chapman S.B."/>
            <person name="Chen Z."/>
            <person name="Dunbar C."/>
            <person name="Freedman E."/>
            <person name="Gearin G."/>
            <person name="Gellesch M."/>
            <person name="Goldberg J."/>
            <person name="Griggs A."/>
            <person name="Gujja S."/>
            <person name="Heiman D."/>
            <person name="Howarth C."/>
            <person name="Larson L."/>
            <person name="Lui A."/>
            <person name="MacDonald P.J.P."/>
            <person name="Mehta T."/>
            <person name="Montmayeur A."/>
            <person name="Murphy C."/>
            <person name="Neiman D."/>
            <person name="Pearson M."/>
            <person name="Priest M."/>
            <person name="Roberts A."/>
            <person name="Saif S."/>
            <person name="Shea T."/>
            <person name="Shenoy N."/>
            <person name="Sisk P."/>
            <person name="Stolte C."/>
            <person name="Sykes S."/>
            <person name="Yandava C."/>
            <person name="Wortman J."/>
            <person name="Nusbaum C."/>
            <person name="Birren B."/>
        </authorList>
    </citation>
    <scope>NUCLEOTIDE SEQUENCE</scope>
    <source>
        <strain evidence="2">ATCC 64411</strain>
    </source>
</reference>
<organism evidence="3 4">
    <name type="scientific">Magnaporthiopsis poae (strain ATCC 64411 / 73-15)</name>
    <name type="common">Kentucky bluegrass fungus</name>
    <name type="synonym">Magnaporthe poae</name>
    <dbReference type="NCBI Taxonomy" id="644358"/>
    <lineage>
        <taxon>Eukaryota</taxon>
        <taxon>Fungi</taxon>
        <taxon>Dikarya</taxon>
        <taxon>Ascomycota</taxon>
        <taxon>Pezizomycotina</taxon>
        <taxon>Sordariomycetes</taxon>
        <taxon>Sordariomycetidae</taxon>
        <taxon>Magnaporthales</taxon>
        <taxon>Magnaporthaceae</taxon>
        <taxon>Magnaporthiopsis</taxon>
    </lineage>
</organism>
<reference evidence="3" key="5">
    <citation type="submission" date="2015-06" db="UniProtKB">
        <authorList>
            <consortium name="EnsemblFungi"/>
        </authorList>
    </citation>
    <scope>IDENTIFICATION</scope>
    <source>
        <strain evidence="3">ATCC 64411</strain>
    </source>
</reference>
<accession>A0A0C4EBC1</accession>
<proteinExistence type="predicted"/>
<protein>
    <submittedName>
        <fullName evidence="2 3">Uncharacterized protein</fullName>
    </submittedName>
</protein>
<dbReference type="AlphaFoldDB" id="A0A0C4EBC1"/>
<keyword evidence="4" id="KW-1185">Reference proteome</keyword>
<feature type="region of interest" description="Disordered" evidence="1">
    <location>
        <begin position="52"/>
        <end position="75"/>
    </location>
</feature>
<name>A0A0C4EBC1_MAGP6</name>
<reference evidence="3" key="4">
    <citation type="journal article" date="2015" name="G3 (Bethesda)">
        <title>Genome sequences of three phytopathogenic species of the Magnaporthaceae family of fungi.</title>
        <authorList>
            <person name="Okagaki L.H."/>
            <person name="Nunes C.C."/>
            <person name="Sailsbery J."/>
            <person name="Clay B."/>
            <person name="Brown D."/>
            <person name="John T."/>
            <person name="Oh Y."/>
            <person name="Young N."/>
            <person name="Fitzgerald M."/>
            <person name="Haas B.J."/>
            <person name="Zeng Q."/>
            <person name="Young S."/>
            <person name="Adiconis X."/>
            <person name="Fan L."/>
            <person name="Levin J.Z."/>
            <person name="Mitchell T.K."/>
            <person name="Okubara P.A."/>
            <person name="Farman M.L."/>
            <person name="Kohn L.M."/>
            <person name="Birren B."/>
            <person name="Ma L.-J."/>
            <person name="Dean R.A."/>
        </authorList>
    </citation>
    <scope>NUCLEOTIDE SEQUENCE</scope>
    <source>
        <strain evidence="3">ATCC 64411 / 73-15</strain>
    </source>
</reference>
<evidence type="ECO:0000313" key="3">
    <source>
        <dbReference type="EnsemblFungi" id="MAPG_09969T0"/>
    </source>
</evidence>
<reference evidence="2" key="2">
    <citation type="submission" date="2010-05" db="EMBL/GenBank/DDBJ databases">
        <title>The Genome Sequence of Magnaporthe poae strain ATCC 64411.</title>
        <authorList>
            <consortium name="The Broad Institute Genome Sequencing Platform"/>
            <consortium name="Broad Institute Genome Sequencing Center for Infectious Disease"/>
            <person name="Ma L.-J."/>
            <person name="Dead R."/>
            <person name="Young S."/>
            <person name="Zeng Q."/>
            <person name="Koehrsen M."/>
            <person name="Alvarado L."/>
            <person name="Berlin A."/>
            <person name="Chapman S.B."/>
            <person name="Chen Z."/>
            <person name="Freedman E."/>
            <person name="Gellesch M."/>
            <person name="Goldberg J."/>
            <person name="Griggs A."/>
            <person name="Gujja S."/>
            <person name="Heilman E.R."/>
            <person name="Heiman D."/>
            <person name="Hepburn T."/>
            <person name="Howarth C."/>
            <person name="Jen D."/>
            <person name="Larson L."/>
            <person name="Mehta T."/>
            <person name="Neiman D."/>
            <person name="Pearson M."/>
            <person name="Roberts A."/>
            <person name="Saif S."/>
            <person name="Shea T."/>
            <person name="Shenoy N."/>
            <person name="Sisk P."/>
            <person name="Stolte C."/>
            <person name="Sykes S."/>
            <person name="Walk T."/>
            <person name="White J."/>
            <person name="Yandava C."/>
            <person name="Haas B."/>
            <person name="Nusbaum C."/>
            <person name="Birren B."/>
        </authorList>
    </citation>
    <scope>NUCLEOTIDE SEQUENCE</scope>
    <source>
        <strain evidence="2">ATCC 64411</strain>
    </source>
</reference>
<dbReference type="Proteomes" id="UP000011715">
    <property type="component" value="Unassembled WGS sequence"/>
</dbReference>
<dbReference type="VEuPathDB" id="FungiDB:MAPG_09969"/>
<reference evidence="4" key="1">
    <citation type="submission" date="2010-05" db="EMBL/GenBank/DDBJ databases">
        <title>The genome sequence of Magnaporthe poae strain ATCC 64411.</title>
        <authorList>
            <person name="Ma L.-J."/>
            <person name="Dead R."/>
            <person name="Young S."/>
            <person name="Zeng Q."/>
            <person name="Koehrsen M."/>
            <person name="Alvarado L."/>
            <person name="Berlin A."/>
            <person name="Chapman S.B."/>
            <person name="Chen Z."/>
            <person name="Freedman E."/>
            <person name="Gellesch M."/>
            <person name="Goldberg J."/>
            <person name="Griggs A."/>
            <person name="Gujja S."/>
            <person name="Heilman E.R."/>
            <person name="Heiman D."/>
            <person name="Hepburn T."/>
            <person name="Howarth C."/>
            <person name="Jen D."/>
            <person name="Larson L."/>
            <person name="Mehta T."/>
            <person name="Neiman D."/>
            <person name="Pearson M."/>
            <person name="Roberts A."/>
            <person name="Saif S."/>
            <person name="Shea T."/>
            <person name="Shenoy N."/>
            <person name="Sisk P."/>
            <person name="Stolte C."/>
            <person name="Sykes S."/>
            <person name="Walk T."/>
            <person name="White J."/>
            <person name="Yandava C."/>
            <person name="Haas B."/>
            <person name="Nusbaum C."/>
            <person name="Birren B."/>
        </authorList>
    </citation>
    <scope>NUCLEOTIDE SEQUENCE [LARGE SCALE GENOMIC DNA]</scope>
    <source>
        <strain evidence="4">ATCC 64411 / 73-15</strain>
    </source>
</reference>
<dbReference type="EMBL" id="ADBL01002558">
    <property type="status" value="NOT_ANNOTATED_CDS"/>
    <property type="molecule type" value="Genomic_DNA"/>
</dbReference>
<evidence type="ECO:0000313" key="2">
    <source>
        <dbReference type="EMBL" id="KLU91449.1"/>
    </source>
</evidence>
<dbReference type="EnsemblFungi" id="MAPG_09969T0">
    <property type="protein sequence ID" value="MAPG_09969T0"/>
    <property type="gene ID" value="MAPG_09969"/>
</dbReference>
<gene>
    <name evidence="2" type="ORF">MAPG_09969</name>
</gene>
<feature type="region of interest" description="Disordered" evidence="1">
    <location>
        <begin position="107"/>
        <end position="127"/>
    </location>
</feature>
<sequence length="127" mass="13853">MTIPSNWRIECRGYSGGNCANRRPTIFSNRRTNACVELCNFYSWPAATAVAKEQDPRGGSAVSRPPGRVTEPSPAEVGECSVPLQRTCLLQAPLLCNNGFVNRAARRGVDGEQQKCTPDALVDEDRV</sequence>
<evidence type="ECO:0000313" key="4">
    <source>
        <dbReference type="Proteomes" id="UP000011715"/>
    </source>
</evidence>
<evidence type="ECO:0000256" key="1">
    <source>
        <dbReference type="SAM" id="MobiDB-lite"/>
    </source>
</evidence>